<dbReference type="EMBL" id="MU865109">
    <property type="protein sequence ID" value="KAK4457535.1"/>
    <property type="molecule type" value="Genomic_DNA"/>
</dbReference>
<sequence>MTWFLVVNLSVNGAALSFRYLHGRETRFGIDGGADQQMKRGHQPCRKHMRPSRVGSDETQGSGGQHRWASSAGPVSLTTYSNGQIRGLKTENWGRRAIEKNGEIEVASAVAVTTNDQDAS</sequence>
<dbReference type="AlphaFoldDB" id="A0AAV9HCQ1"/>
<evidence type="ECO:0008006" key="4">
    <source>
        <dbReference type="Google" id="ProtNLM"/>
    </source>
</evidence>
<feature type="compositionally biased region" description="Basic residues" evidence="1">
    <location>
        <begin position="39"/>
        <end position="51"/>
    </location>
</feature>
<evidence type="ECO:0000256" key="1">
    <source>
        <dbReference type="SAM" id="MobiDB-lite"/>
    </source>
</evidence>
<protein>
    <recommendedName>
        <fullName evidence="4">Secreted protein</fullName>
    </recommendedName>
</protein>
<proteinExistence type="predicted"/>
<comment type="caution">
    <text evidence="2">The sequence shown here is derived from an EMBL/GenBank/DDBJ whole genome shotgun (WGS) entry which is preliminary data.</text>
</comment>
<evidence type="ECO:0000313" key="3">
    <source>
        <dbReference type="Proteomes" id="UP001321749"/>
    </source>
</evidence>
<reference evidence="2" key="1">
    <citation type="journal article" date="2023" name="Mol. Phylogenet. Evol.">
        <title>Genome-scale phylogeny and comparative genomics of the fungal order Sordariales.</title>
        <authorList>
            <person name="Hensen N."/>
            <person name="Bonometti L."/>
            <person name="Westerberg I."/>
            <person name="Brannstrom I.O."/>
            <person name="Guillou S."/>
            <person name="Cros-Aarteil S."/>
            <person name="Calhoun S."/>
            <person name="Haridas S."/>
            <person name="Kuo A."/>
            <person name="Mondo S."/>
            <person name="Pangilinan J."/>
            <person name="Riley R."/>
            <person name="LaButti K."/>
            <person name="Andreopoulos B."/>
            <person name="Lipzen A."/>
            <person name="Chen C."/>
            <person name="Yan M."/>
            <person name="Daum C."/>
            <person name="Ng V."/>
            <person name="Clum A."/>
            <person name="Steindorff A."/>
            <person name="Ohm R.A."/>
            <person name="Martin F."/>
            <person name="Silar P."/>
            <person name="Natvig D.O."/>
            <person name="Lalanne C."/>
            <person name="Gautier V."/>
            <person name="Ament-Velasquez S.L."/>
            <person name="Kruys A."/>
            <person name="Hutchinson M.I."/>
            <person name="Powell A.J."/>
            <person name="Barry K."/>
            <person name="Miller A.N."/>
            <person name="Grigoriev I.V."/>
            <person name="Debuchy R."/>
            <person name="Gladieux P."/>
            <person name="Hiltunen Thoren M."/>
            <person name="Johannesson H."/>
        </authorList>
    </citation>
    <scope>NUCLEOTIDE SEQUENCE</scope>
    <source>
        <strain evidence="2">PSN324</strain>
    </source>
</reference>
<reference evidence="2" key="2">
    <citation type="submission" date="2023-06" db="EMBL/GenBank/DDBJ databases">
        <authorList>
            <consortium name="Lawrence Berkeley National Laboratory"/>
            <person name="Mondo S.J."/>
            <person name="Hensen N."/>
            <person name="Bonometti L."/>
            <person name="Westerberg I."/>
            <person name="Brannstrom I.O."/>
            <person name="Guillou S."/>
            <person name="Cros-Aarteil S."/>
            <person name="Calhoun S."/>
            <person name="Haridas S."/>
            <person name="Kuo A."/>
            <person name="Pangilinan J."/>
            <person name="Riley R."/>
            <person name="Labutti K."/>
            <person name="Andreopoulos B."/>
            <person name="Lipzen A."/>
            <person name="Chen C."/>
            <person name="Yanf M."/>
            <person name="Daum C."/>
            <person name="Ng V."/>
            <person name="Clum A."/>
            <person name="Steindorff A."/>
            <person name="Ohm R."/>
            <person name="Martin F."/>
            <person name="Silar P."/>
            <person name="Natvig D."/>
            <person name="Lalanne C."/>
            <person name="Gautier V."/>
            <person name="Ament-Velasquez S.L."/>
            <person name="Kruys A."/>
            <person name="Hutchinson M.I."/>
            <person name="Powell A.J."/>
            <person name="Barry K."/>
            <person name="Miller A.N."/>
            <person name="Grigoriev I.V."/>
            <person name="Debuchy R."/>
            <person name="Gladieux P."/>
            <person name="Thoren M.H."/>
            <person name="Johannesson H."/>
        </authorList>
    </citation>
    <scope>NUCLEOTIDE SEQUENCE</scope>
    <source>
        <strain evidence="2">PSN324</strain>
    </source>
</reference>
<evidence type="ECO:0000313" key="2">
    <source>
        <dbReference type="EMBL" id="KAK4457535.1"/>
    </source>
</evidence>
<name>A0AAV9HCQ1_9PEZI</name>
<keyword evidence="3" id="KW-1185">Reference proteome</keyword>
<accession>A0AAV9HCQ1</accession>
<gene>
    <name evidence="2" type="ORF">QBC42DRAFT_256226</name>
</gene>
<organism evidence="2 3">
    <name type="scientific">Cladorrhinum samala</name>
    <dbReference type="NCBI Taxonomy" id="585594"/>
    <lineage>
        <taxon>Eukaryota</taxon>
        <taxon>Fungi</taxon>
        <taxon>Dikarya</taxon>
        <taxon>Ascomycota</taxon>
        <taxon>Pezizomycotina</taxon>
        <taxon>Sordariomycetes</taxon>
        <taxon>Sordariomycetidae</taxon>
        <taxon>Sordariales</taxon>
        <taxon>Podosporaceae</taxon>
        <taxon>Cladorrhinum</taxon>
    </lineage>
</organism>
<feature type="region of interest" description="Disordered" evidence="1">
    <location>
        <begin position="31"/>
        <end position="81"/>
    </location>
</feature>
<dbReference type="Proteomes" id="UP001321749">
    <property type="component" value="Unassembled WGS sequence"/>
</dbReference>